<dbReference type="EC" id="3.4.19.12" evidence="3"/>
<evidence type="ECO:0000256" key="3">
    <source>
        <dbReference type="ARBA" id="ARBA00012759"/>
    </source>
</evidence>
<dbReference type="PROSITE" id="PS50235">
    <property type="entry name" value="USP_3"/>
    <property type="match status" value="1"/>
</dbReference>
<reference evidence="13" key="1">
    <citation type="submission" date="2023-10" db="EMBL/GenBank/DDBJ databases">
        <title>Genome assembly of Pristionchus species.</title>
        <authorList>
            <person name="Yoshida K."/>
            <person name="Sommer R.J."/>
        </authorList>
    </citation>
    <scope>NUCLEOTIDE SEQUENCE</scope>
    <source>
        <strain evidence="13">RS5133</strain>
    </source>
</reference>
<comment type="similarity">
    <text evidence="2">Belongs to the peptidase C19 family.</text>
</comment>
<dbReference type="PANTHER" id="PTHR24006:SF702">
    <property type="entry name" value="UBIQUITIN CARBOXYL-TERMINAL HYDROLASE 47"/>
    <property type="match status" value="1"/>
</dbReference>
<dbReference type="GO" id="GO:0016579">
    <property type="term" value="P:protein deubiquitination"/>
    <property type="evidence" value="ECO:0007669"/>
    <property type="project" value="InterPro"/>
</dbReference>
<evidence type="ECO:0000256" key="4">
    <source>
        <dbReference type="ARBA" id="ARBA00022670"/>
    </source>
</evidence>
<evidence type="ECO:0000256" key="2">
    <source>
        <dbReference type="ARBA" id="ARBA00009085"/>
    </source>
</evidence>
<dbReference type="GO" id="GO:0005634">
    <property type="term" value="C:nucleus"/>
    <property type="evidence" value="ECO:0007669"/>
    <property type="project" value="TreeGrafter"/>
</dbReference>
<comment type="catalytic activity">
    <reaction evidence="1">
        <text>Thiol-dependent hydrolysis of ester, thioester, amide, peptide and isopeptide bonds formed by the C-terminal Gly of ubiquitin (a 76-residue protein attached to proteins as an intracellular targeting signal).</text>
        <dbReference type="EC" id="3.4.19.12"/>
    </reaction>
</comment>
<dbReference type="PANTHER" id="PTHR24006">
    <property type="entry name" value="UBIQUITIN CARBOXYL-TERMINAL HYDROLASE"/>
    <property type="match status" value="1"/>
</dbReference>
<organism evidence="13 14">
    <name type="scientific">Pristionchus fissidentatus</name>
    <dbReference type="NCBI Taxonomy" id="1538716"/>
    <lineage>
        <taxon>Eukaryota</taxon>
        <taxon>Metazoa</taxon>
        <taxon>Ecdysozoa</taxon>
        <taxon>Nematoda</taxon>
        <taxon>Chromadorea</taxon>
        <taxon>Rhabditida</taxon>
        <taxon>Rhabditina</taxon>
        <taxon>Diplogasteromorpha</taxon>
        <taxon>Diplogasteroidea</taxon>
        <taxon>Neodiplogasteridae</taxon>
        <taxon>Pristionchus</taxon>
    </lineage>
</organism>
<dbReference type="GO" id="GO:0004843">
    <property type="term" value="F:cysteine-type deubiquitinase activity"/>
    <property type="evidence" value="ECO:0007669"/>
    <property type="project" value="UniProtKB-EC"/>
</dbReference>
<protein>
    <recommendedName>
        <fullName evidence="8">Ubiquitin carboxyl-terminal hydrolase 47</fullName>
        <ecNumber evidence="3">3.4.19.12</ecNumber>
    </recommendedName>
    <alternativeName>
        <fullName evidence="9">Ubiquitin thioesterase 47</fullName>
    </alternativeName>
    <alternativeName>
        <fullName evidence="10">Ubiquitin-specific-processing protease 47</fullName>
    </alternativeName>
</protein>
<evidence type="ECO:0000256" key="9">
    <source>
        <dbReference type="ARBA" id="ARBA00029910"/>
    </source>
</evidence>
<sequence length="1193" mass="136972">SGEPGVQFGPQEKGGLPGGDYNMSQACQPSTSTDESTVAPLALTYHHQDTGDLTPRDENDHKYVGLVNQAMTCYLNSLLQTLYMTPEFRNAIYRWEYTSNRNEQQSIPCQLQKLFLLLQTSEMDSLETKELTAAFGWSSNEAYDQHDVQELCRLMFDALEMRWKKSNHEKLIEELYRGSMEDFVACLSCGRESVKSDVFLDLPLAVKPFGATEAFKSVEEALAAFVQPELLDGNNQYMCENCKSKQNAHKGLRITSFPYLLTIQLKRFDFDYTTFNRIKLNDRVSFPDLLDLNQFVHKVDNKKEVKEENGDDSPSITPMDEDTIGFEIGKSGVGHRLDMNEAEKLLQKGPYVYELFSVMVHQGNAAGGHYFAYIKNVDVSEWYCFNDTRVEIATPQEVEKSFGGMQGGWTNSNTNAYMLMYRQVKKDKNASFIRTIDLPRHIVDLKQKWKEQEEKKETQRKYEENLLRLKVYANGIVMPPDLPGPLEMSLPRDNTVETLLTEASKGFALLFKQKGMEGPSKKNIRLIHCSYGKIMKEAFISPADKKKKLSSLLQGGQILNPKDLYFIFDTKKADQPCFTPIDNYKKYFTCQIHLVKIKEKRVEPAFLFPIAEDDTITRIRELLGSYLCERKDFKDYRIVLERGMDKFDVLDSPGMQFGQLFRADTEWCVLYVDGGSPGEETNADRRMPVVQRSLMCQIIDRHKYSIKLRIEIPSQEDLSDHKSSMEIDEMGETPFTPIEEPSNTMEVIQSGVRVEEIVPPPSLSSSTGGEMEEDYALSGESVCNNTPQMSPVVSEGEEMWESTNQHEQHQQLVDKITSLSNFAVMENVSHPYETDDIPSTTSSKTIVQSESGKNGGGGTTIIHLLEEKDNVLLVDVDKRDRVKDLRNWLAHRCGIDSATFSFHVCYGENGISYESSSKDEEALDSWKTVHKLVMKLRPALKENEKMVKVYRFEMEEMDKDKWRLLYEIPLSANSLVSEVKRKCQRLFRDKYQENLEIDQIHLRCMKQKRAELGDSEKVNERLNVSWSDNLYVHIIPIDRLEEVKGGKQAVFVRRFRPSTVELDKIDFVVVDPSLNGMGQLEMFKEAISHRFHISVENLEFIAPNAWGGAWPTTKLRTDLHENATWVESPVRDQQILQMISCQVVYFRDKSEEKMKLTDEARKLITIKDRGQQEAPVRRKERALRIQMNSFSES</sequence>
<evidence type="ECO:0000259" key="12">
    <source>
        <dbReference type="PROSITE" id="PS50235"/>
    </source>
</evidence>
<dbReference type="PROSITE" id="PS00973">
    <property type="entry name" value="USP_2"/>
    <property type="match status" value="1"/>
</dbReference>
<evidence type="ECO:0000313" key="13">
    <source>
        <dbReference type="EMBL" id="GMT14484.1"/>
    </source>
</evidence>
<feature type="compositionally biased region" description="Polar residues" evidence="11">
    <location>
        <begin position="22"/>
        <end position="33"/>
    </location>
</feature>
<dbReference type="InterPro" id="IPR018200">
    <property type="entry name" value="USP_CS"/>
</dbReference>
<dbReference type="Proteomes" id="UP001432322">
    <property type="component" value="Unassembled WGS sequence"/>
</dbReference>
<dbReference type="CDD" id="cd02659">
    <property type="entry name" value="peptidase_C19C"/>
    <property type="match status" value="1"/>
</dbReference>
<proteinExistence type="inferred from homology"/>
<dbReference type="PROSITE" id="PS00972">
    <property type="entry name" value="USP_1"/>
    <property type="match status" value="1"/>
</dbReference>
<evidence type="ECO:0000313" key="14">
    <source>
        <dbReference type="Proteomes" id="UP001432322"/>
    </source>
</evidence>
<keyword evidence="14" id="KW-1185">Reference proteome</keyword>
<feature type="domain" description="USP" evidence="12">
    <location>
        <begin position="64"/>
        <end position="424"/>
    </location>
</feature>
<keyword evidence="6" id="KW-0378">Hydrolase</keyword>
<dbReference type="InterPro" id="IPR038765">
    <property type="entry name" value="Papain-like_cys_pep_sf"/>
</dbReference>
<keyword evidence="5" id="KW-0833">Ubl conjugation pathway</keyword>
<evidence type="ECO:0000256" key="6">
    <source>
        <dbReference type="ARBA" id="ARBA00022801"/>
    </source>
</evidence>
<feature type="region of interest" description="Disordered" evidence="11">
    <location>
        <begin position="831"/>
        <end position="853"/>
    </location>
</feature>
<dbReference type="AlphaFoldDB" id="A0AAV5V9A0"/>
<feature type="non-terminal residue" evidence="13">
    <location>
        <position position="1"/>
    </location>
</feature>
<evidence type="ECO:0000256" key="11">
    <source>
        <dbReference type="SAM" id="MobiDB-lite"/>
    </source>
</evidence>
<evidence type="ECO:0000256" key="7">
    <source>
        <dbReference type="ARBA" id="ARBA00022807"/>
    </source>
</evidence>
<dbReference type="InterPro" id="IPR028889">
    <property type="entry name" value="USP"/>
</dbReference>
<dbReference type="EMBL" id="BTSY01000002">
    <property type="protein sequence ID" value="GMT14484.1"/>
    <property type="molecule type" value="Genomic_DNA"/>
</dbReference>
<dbReference type="InterPro" id="IPR001394">
    <property type="entry name" value="Peptidase_C19_UCH"/>
</dbReference>
<evidence type="ECO:0000256" key="1">
    <source>
        <dbReference type="ARBA" id="ARBA00000707"/>
    </source>
</evidence>
<dbReference type="InterPro" id="IPR045578">
    <property type="entry name" value="USP47_C"/>
</dbReference>
<dbReference type="Pfam" id="PF19718">
    <property type="entry name" value="USP47_C"/>
    <property type="match status" value="1"/>
</dbReference>
<keyword evidence="7" id="KW-0788">Thiol protease</keyword>
<accession>A0AAV5V9A0</accession>
<dbReference type="Gene3D" id="3.90.70.10">
    <property type="entry name" value="Cysteine proteinases"/>
    <property type="match status" value="1"/>
</dbReference>
<dbReference type="Pfam" id="PF00443">
    <property type="entry name" value="UCH"/>
    <property type="match status" value="1"/>
</dbReference>
<evidence type="ECO:0000256" key="8">
    <source>
        <dbReference type="ARBA" id="ARBA00026136"/>
    </source>
</evidence>
<feature type="region of interest" description="Disordered" evidence="11">
    <location>
        <begin position="1"/>
        <end position="33"/>
    </location>
</feature>
<keyword evidence="4" id="KW-0645">Protease</keyword>
<dbReference type="GO" id="GO:0006508">
    <property type="term" value="P:proteolysis"/>
    <property type="evidence" value="ECO:0007669"/>
    <property type="project" value="UniProtKB-KW"/>
</dbReference>
<comment type="caution">
    <text evidence="13">The sequence shown here is derived from an EMBL/GenBank/DDBJ whole genome shotgun (WGS) entry which is preliminary data.</text>
</comment>
<dbReference type="GO" id="GO:0005829">
    <property type="term" value="C:cytosol"/>
    <property type="evidence" value="ECO:0007669"/>
    <property type="project" value="TreeGrafter"/>
</dbReference>
<evidence type="ECO:0000256" key="5">
    <source>
        <dbReference type="ARBA" id="ARBA00022786"/>
    </source>
</evidence>
<gene>
    <name evidence="13" type="ORF">PFISCL1PPCAC_5781</name>
</gene>
<feature type="compositionally biased region" description="Polar residues" evidence="11">
    <location>
        <begin position="837"/>
        <end position="852"/>
    </location>
</feature>
<evidence type="ECO:0000256" key="10">
    <source>
        <dbReference type="ARBA" id="ARBA00032453"/>
    </source>
</evidence>
<name>A0AAV5V9A0_9BILA</name>
<dbReference type="SUPFAM" id="SSF54001">
    <property type="entry name" value="Cysteine proteinases"/>
    <property type="match status" value="1"/>
</dbReference>
<dbReference type="InterPro" id="IPR050164">
    <property type="entry name" value="Peptidase_C19"/>
</dbReference>